<organism evidence="3 4">
    <name type="scientific">Bifidobacterium tissieri</name>
    <dbReference type="NCBI Taxonomy" id="1630162"/>
    <lineage>
        <taxon>Bacteria</taxon>
        <taxon>Bacillati</taxon>
        <taxon>Actinomycetota</taxon>
        <taxon>Actinomycetes</taxon>
        <taxon>Bifidobacteriales</taxon>
        <taxon>Bifidobacteriaceae</taxon>
        <taxon>Bifidobacterium</taxon>
    </lineage>
</organism>
<proteinExistence type="predicted"/>
<dbReference type="RefSeq" id="WP_094664678.1">
    <property type="nucleotide sequence ID" value="NZ_MWWV01000013.1"/>
</dbReference>
<feature type="transmembrane region" description="Helical" evidence="2">
    <location>
        <begin position="38"/>
        <end position="59"/>
    </location>
</feature>
<name>A0A261FCN9_9BIFI</name>
<accession>A0A261FCN9</accession>
<sequence>MKARRTPWWYYVIAVILGGFAGVMLVKLTEHSEYTFTGAPWIVPVLLALMGILVLVMAWQVRRYIKGDLREMSMSRAVNTLVLAKSLGVAGAALVGWYGGQLVMCLPHLDAEYYANAAIECGVSAMVCLADMIIGIVGEYWCQLPPREGPEHPKVKEAERLRGAAPVTPAATSTNATAVSSGTRIKRDRRRNGGDDRQ</sequence>
<feature type="region of interest" description="Disordered" evidence="1">
    <location>
        <begin position="151"/>
        <end position="198"/>
    </location>
</feature>
<evidence type="ECO:0000313" key="3">
    <source>
        <dbReference type="EMBL" id="OZG56902.1"/>
    </source>
</evidence>
<keyword evidence="2" id="KW-1133">Transmembrane helix</keyword>
<dbReference type="AlphaFoldDB" id="A0A261FCN9"/>
<reference evidence="3 4" key="1">
    <citation type="journal article" date="2017" name="BMC Genomics">
        <title>Comparative genomic and phylogenomic analyses of the Bifidobacteriaceae family.</title>
        <authorList>
            <person name="Lugli G.A."/>
            <person name="Milani C."/>
            <person name="Turroni F."/>
            <person name="Duranti S."/>
            <person name="Mancabelli L."/>
            <person name="Mangifesta M."/>
            <person name="Ferrario C."/>
            <person name="Modesto M."/>
            <person name="Mattarelli P."/>
            <person name="Jiri K."/>
            <person name="van Sinderen D."/>
            <person name="Ventura M."/>
        </authorList>
    </citation>
    <scope>NUCLEOTIDE SEQUENCE [LARGE SCALE GENOMIC DNA]</scope>
    <source>
        <strain evidence="3 4">DSM 100201</strain>
    </source>
</reference>
<keyword evidence="2" id="KW-0472">Membrane</keyword>
<feature type="transmembrane region" description="Helical" evidence="2">
    <location>
        <begin position="7"/>
        <end position="26"/>
    </location>
</feature>
<keyword evidence="4" id="KW-1185">Reference proteome</keyword>
<feature type="compositionally biased region" description="Basic and acidic residues" evidence="1">
    <location>
        <begin position="151"/>
        <end position="162"/>
    </location>
</feature>
<evidence type="ECO:0000256" key="1">
    <source>
        <dbReference type="SAM" id="MobiDB-lite"/>
    </source>
</evidence>
<keyword evidence="2" id="KW-0812">Transmembrane</keyword>
<gene>
    <name evidence="3" type="ORF">BTIS_1745</name>
</gene>
<dbReference type="EMBL" id="MWWV01000013">
    <property type="protein sequence ID" value="OZG56902.1"/>
    <property type="molecule type" value="Genomic_DNA"/>
</dbReference>
<protein>
    <recommendedName>
        <fullName evidence="5">DUF3180 domain-containing protein</fullName>
    </recommendedName>
</protein>
<dbReference type="InterPro" id="IPR021517">
    <property type="entry name" value="DUF3180"/>
</dbReference>
<evidence type="ECO:0000313" key="4">
    <source>
        <dbReference type="Proteomes" id="UP000216444"/>
    </source>
</evidence>
<evidence type="ECO:0000256" key="2">
    <source>
        <dbReference type="SAM" id="Phobius"/>
    </source>
</evidence>
<evidence type="ECO:0008006" key="5">
    <source>
        <dbReference type="Google" id="ProtNLM"/>
    </source>
</evidence>
<dbReference type="Pfam" id="PF11377">
    <property type="entry name" value="DUF3180"/>
    <property type="match status" value="1"/>
</dbReference>
<comment type="caution">
    <text evidence="3">The sequence shown here is derived from an EMBL/GenBank/DDBJ whole genome shotgun (WGS) entry which is preliminary data.</text>
</comment>
<feature type="transmembrane region" description="Helical" evidence="2">
    <location>
        <begin position="113"/>
        <end position="137"/>
    </location>
</feature>
<dbReference type="Proteomes" id="UP000216444">
    <property type="component" value="Unassembled WGS sequence"/>
</dbReference>
<feature type="compositionally biased region" description="Low complexity" evidence="1">
    <location>
        <begin position="163"/>
        <end position="183"/>
    </location>
</feature>
<feature type="transmembrane region" description="Helical" evidence="2">
    <location>
        <begin position="80"/>
        <end position="98"/>
    </location>
</feature>